<evidence type="ECO:0000256" key="1">
    <source>
        <dbReference type="SAM" id="MobiDB-lite"/>
    </source>
</evidence>
<sequence>MEGGVAHEGDSSSVRWDGGSLGRGRAVPMYRAPGRRNCTGVGREKPRKAGGAATECTGKFGCAEQCGYPGDVRKNRVEGDQAIATDSGTRSKLWNPSCTACLRDTSSGPYSDLRTSVPACISRKSNSQR</sequence>
<dbReference type="EMBL" id="CAADIF010000004">
    <property type="protein sequence ID" value="VFR59323.1"/>
    <property type="molecule type" value="Genomic_DNA"/>
</dbReference>
<protein>
    <submittedName>
        <fullName evidence="3">Uncharacterized protein</fullName>
    </submittedName>
</protein>
<dbReference type="EMBL" id="CAADIA010000003">
    <property type="protein sequence ID" value="VFR22626.1"/>
    <property type="molecule type" value="Genomic_DNA"/>
</dbReference>
<proteinExistence type="predicted"/>
<evidence type="ECO:0000313" key="3">
    <source>
        <dbReference type="EMBL" id="VFR59323.1"/>
    </source>
</evidence>
<name>A0A484SAV4_9ZZZZ</name>
<dbReference type="AlphaFoldDB" id="A0A484SAV4"/>
<feature type="compositionally biased region" description="Basic and acidic residues" evidence="1">
    <location>
        <begin position="1"/>
        <end position="10"/>
    </location>
</feature>
<feature type="region of interest" description="Disordered" evidence="1">
    <location>
        <begin position="1"/>
        <end position="31"/>
    </location>
</feature>
<gene>
    <name evidence="2" type="ORF">ANK1_1665</name>
    <name evidence="3" type="ORF">ANK2_1666</name>
    <name evidence="5" type="ORF">ISE1_1642</name>
    <name evidence="4" type="ORF">ISE2_1679</name>
</gene>
<dbReference type="EMBL" id="CAADIN010000003">
    <property type="protein sequence ID" value="VFR78521.1"/>
    <property type="molecule type" value="Genomic_DNA"/>
</dbReference>
<evidence type="ECO:0000313" key="4">
    <source>
        <dbReference type="EMBL" id="VFR78521.1"/>
    </source>
</evidence>
<reference evidence="3" key="1">
    <citation type="submission" date="2019-03" db="EMBL/GenBank/DDBJ databases">
        <authorList>
            <person name="Danneels B."/>
        </authorList>
    </citation>
    <scope>NUCLEOTIDE SEQUENCE</scope>
</reference>
<evidence type="ECO:0000313" key="5">
    <source>
        <dbReference type="EMBL" id="VFR89580.1"/>
    </source>
</evidence>
<organism evidence="3">
    <name type="scientific">plant metagenome</name>
    <dbReference type="NCBI Taxonomy" id="1297885"/>
    <lineage>
        <taxon>unclassified sequences</taxon>
        <taxon>metagenomes</taxon>
        <taxon>organismal metagenomes</taxon>
    </lineage>
</organism>
<evidence type="ECO:0000313" key="2">
    <source>
        <dbReference type="EMBL" id="VFR22626.1"/>
    </source>
</evidence>
<dbReference type="EMBL" id="CAADIM010000030">
    <property type="protein sequence ID" value="VFR89580.1"/>
    <property type="molecule type" value="Genomic_DNA"/>
</dbReference>
<accession>A0A484SAV4</accession>